<evidence type="ECO:0000256" key="3">
    <source>
        <dbReference type="ARBA" id="ARBA00038054"/>
    </source>
</evidence>
<dbReference type="GO" id="GO:0010181">
    <property type="term" value="F:FMN binding"/>
    <property type="evidence" value="ECO:0007669"/>
    <property type="project" value="InterPro"/>
</dbReference>
<dbReference type="InterPro" id="IPR052174">
    <property type="entry name" value="Flavoredoxin"/>
</dbReference>
<sequence>MNHLQDVPLAKAYLLLNHGPSTLVTSEHAGVANVMAAAWVMPLDFDPPKLMLVLDRNTWSRHLVEGSGAFVIQLPSRRQAELTLAVGSSNGGELDKFARYDIATARAQQVQAPIVEGCLAYLECKVIAEPHNQEKYDLFIAEVVAAYADERVFSKGRWHFPDEESRTIHYQAGGAFFATGEAFLVVKAEA</sequence>
<comment type="similarity">
    <text evidence="3">Belongs to the flavoredoxin family.</text>
</comment>
<dbReference type="Pfam" id="PF01613">
    <property type="entry name" value="Flavin_Reduct"/>
    <property type="match status" value="1"/>
</dbReference>
<proteinExistence type="inferred from homology"/>
<feature type="domain" description="Flavin reductase like" evidence="4">
    <location>
        <begin position="14"/>
        <end position="160"/>
    </location>
</feature>
<evidence type="ECO:0000256" key="2">
    <source>
        <dbReference type="ARBA" id="ARBA00022630"/>
    </source>
</evidence>
<accession>A0A1A9KB18</accession>
<organism evidence="5 6">
    <name type="scientific">Pseudomonas citronellolis</name>
    <dbReference type="NCBI Taxonomy" id="53408"/>
    <lineage>
        <taxon>Bacteria</taxon>
        <taxon>Pseudomonadati</taxon>
        <taxon>Pseudomonadota</taxon>
        <taxon>Gammaproteobacteria</taxon>
        <taxon>Pseudomonadales</taxon>
        <taxon>Pseudomonadaceae</taxon>
        <taxon>Pseudomonas</taxon>
    </lineage>
</organism>
<dbReference type="SMART" id="SM00903">
    <property type="entry name" value="Flavin_Reduct"/>
    <property type="match status" value="1"/>
</dbReference>
<evidence type="ECO:0000259" key="4">
    <source>
        <dbReference type="SMART" id="SM00903"/>
    </source>
</evidence>
<evidence type="ECO:0000313" key="6">
    <source>
        <dbReference type="Proteomes" id="UP000077748"/>
    </source>
</evidence>
<reference evidence="5 6" key="1">
    <citation type="submission" date="2016-05" db="EMBL/GenBank/DDBJ databases">
        <title>Genome Sequence of Pseudomonas citronellolis Strain SJTE-3, an Estrogens and Persistent Organic Pollutants degradation strain.</title>
        <authorList>
            <person name="Liang R."/>
        </authorList>
    </citation>
    <scope>NUCLEOTIDE SEQUENCE [LARGE SCALE GENOMIC DNA]</scope>
    <source>
        <strain evidence="5 6">SJTE-3</strain>
    </source>
</reference>
<dbReference type="Proteomes" id="UP000077748">
    <property type="component" value="Chromosome"/>
</dbReference>
<dbReference type="AlphaFoldDB" id="A0A1A9KB18"/>
<keyword evidence="2" id="KW-0285">Flavoprotein</keyword>
<dbReference type="SUPFAM" id="SSF50475">
    <property type="entry name" value="FMN-binding split barrel"/>
    <property type="match status" value="1"/>
</dbReference>
<dbReference type="PANTHER" id="PTHR43567">
    <property type="entry name" value="FLAVOREDOXIN-RELATED-RELATED"/>
    <property type="match status" value="1"/>
</dbReference>
<dbReference type="PANTHER" id="PTHR43567:SF1">
    <property type="entry name" value="FLAVOREDOXIN"/>
    <property type="match status" value="1"/>
</dbReference>
<dbReference type="EMBL" id="CP015878">
    <property type="protein sequence ID" value="ANI14996.1"/>
    <property type="molecule type" value="Genomic_DNA"/>
</dbReference>
<dbReference type="InterPro" id="IPR012349">
    <property type="entry name" value="Split_barrel_FMN-bd"/>
</dbReference>
<evidence type="ECO:0000313" key="5">
    <source>
        <dbReference type="EMBL" id="ANI14996.1"/>
    </source>
</evidence>
<protein>
    <submittedName>
        <fullName evidence="5">Flavin reductase</fullName>
    </submittedName>
</protein>
<dbReference type="RefSeq" id="WP_064582970.1">
    <property type="nucleotide sequence ID" value="NZ_CP015878.1"/>
</dbReference>
<evidence type="ECO:0000256" key="1">
    <source>
        <dbReference type="ARBA" id="ARBA00001917"/>
    </source>
</evidence>
<comment type="cofactor">
    <cofactor evidence="1">
        <name>FMN</name>
        <dbReference type="ChEBI" id="CHEBI:58210"/>
    </cofactor>
</comment>
<gene>
    <name evidence="5" type="ORF">A9C11_13820</name>
</gene>
<dbReference type="GO" id="GO:0016646">
    <property type="term" value="F:oxidoreductase activity, acting on the CH-NH group of donors, NAD or NADP as acceptor"/>
    <property type="evidence" value="ECO:0007669"/>
    <property type="project" value="UniProtKB-ARBA"/>
</dbReference>
<name>A0A1A9KB18_9PSED</name>
<dbReference type="InterPro" id="IPR002563">
    <property type="entry name" value="Flavin_Rdtase-like_dom"/>
</dbReference>
<dbReference type="Gene3D" id="2.30.110.10">
    <property type="entry name" value="Electron Transport, Fmn-binding Protein, Chain A"/>
    <property type="match status" value="1"/>
</dbReference>